<dbReference type="PANTHER" id="PTHR30629">
    <property type="entry name" value="PROPHAGE INTEGRASE"/>
    <property type="match status" value="1"/>
</dbReference>
<gene>
    <name evidence="5" type="ORF">EG028_15050</name>
</gene>
<dbReference type="PANTHER" id="PTHR30629:SF2">
    <property type="entry name" value="PROPHAGE INTEGRASE INTS-RELATED"/>
    <property type="match status" value="1"/>
</dbReference>
<evidence type="ECO:0000313" key="5">
    <source>
        <dbReference type="EMBL" id="RPD40680.1"/>
    </source>
</evidence>
<dbReference type="Gene3D" id="1.10.443.10">
    <property type="entry name" value="Intergrase catalytic core"/>
    <property type="match status" value="1"/>
</dbReference>
<comment type="similarity">
    <text evidence="1">Belongs to the 'phage' integrase family.</text>
</comment>
<sequence length="285" mass="33148">MSDLLDRYGLEVVPTKAVSTQRENVHYIKKLRHIFGKMRITEPRPKDVYEYIDRSTAKILARREIALLSHAYTKAIEWGYIDRHPLKGQVRLPTSKPRQRYIEDWEIDECLSLNSKYKKGSVKVIQAYIQIKQLTGMSQGDMLRLQPSKHFLDEGISIKRHKVANTTGKQTIYLWTPELRNAVRAALDARPVHISPWLFCTKRGHSYMCEETGKASGWASMWQRFMERVLAETKVIERFTEHDLRAKAASDASTLEQARALLSHSDSRITGRVYRRKPERVTPIR</sequence>
<evidence type="ECO:0000256" key="2">
    <source>
        <dbReference type="ARBA" id="ARBA00022908"/>
    </source>
</evidence>
<keyword evidence="4" id="KW-0233">DNA recombination</keyword>
<dbReference type="GO" id="GO:0003677">
    <property type="term" value="F:DNA binding"/>
    <property type="evidence" value="ECO:0007669"/>
    <property type="project" value="UniProtKB-KW"/>
</dbReference>
<dbReference type="InterPro" id="IPR010998">
    <property type="entry name" value="Integrase_recombinase_N"/>
</dbReference>
<dbReference type="AlphaFoldDB" id="A0A3N4MKU1"/>
<reference evidence="6" key="1">
    <citation type="submission" date="2018-11" db="EMBL/GenBank/DDBJ databases">
        <title>Chitinophaga lutea sp.nov., isolate from arsenic contaminated soil.</title>
        <authorList>
            <person name="Zong Y."/>
        </authorList>
    </citation>
    <scope>NUCLEOTIDE SEQUENCE [LARGE SCALE GENOMIC DNA]</scope>
    <source>
        <strain evidence="6">YLT18</strain>
    </source>
</reference>
<dbReference type="InterPro" id="IPR013762">
    <property type="entry name" value="Integrase-like_cat_sf"/>
</dbReference>
<protein>
    <submittedName>
        <fullName evidence="5">Integrase</fullName>
    </submittedName>
</protein>
<evidence type="ECO:0000256" key="3">
    <source>
        <dbReference type="ARBA" id="ARBA00023125"/>
    </source>
</evidence>
<comment type="caution">
    <text evidence="5">The sequence shown here is derived from an EMBL/GenBank/DDBJ whole genome shotgun (WGS) entry which is preliminary data.</text>
</comment>
<name>A0A3N4MKU1_9BACT</name>
<dbReference type="Gene3D" id="1.10.150.130">
    <property type="match status" value="1"/>
</dbReference>
<dbReference type="GO" id="GO:0015074">
    <property type="term" value="P:DNA integration"/>
    <property type="evidence" value="ECO:0007669"/>
    <property type="project" value="UniProtKB-KW"/>
</dbReference>
<keyword evidence="6" id="KW-1185">Reference proteome</keyword>
<evidence type="ECO:0000256" key="4">
    <source>
        <dbReference type="ARBA" id="ARBA00023172"/>
    </source>
</evidence>
<accession>A0A3N4MKU1</accession>
<dbReference type="GO" id="GO:0006310">
    <property type="term" value="P:DNA recombination"/>
    <property type="evidence" value="ECO:0007669"/>
    <property type="project" value="UniProtKB-KW"/>
</dbReference>
<dbReference type="OrthoDB" id="662444at2"/>
<dbReference type="InterPro" id="IPR011010">
    <property type="entry name" value="DNA_brk_join_enz"/>
</dbReference>
<keyword evidence="2" id="KW-0229">DNA integration</keyword>
<dbReference type="SUPFAM" id="SSF56349">
    <property type="entry name" value="DNA breaking-rejoining enzymes"/>
    <property type="match status" value="1"/>
</dbReference>
<dbReference type="InterPro" id="IPR050808">
    <property type="entry name" value="Phage_Integrase"/>
</dbReference>
<proteinExistence type="inferred from homology"/>
<organism evidence="5 6">
    <name type="scientific">Chitinophaga barathri</name>
    <dbReference type="NCBI Taxonomy" id="1647451"/>
    <lineage>
        <taxon>Bacteria</taxon>
        <taxon>Pseudomonadati</taxon>
        <taxon>Bacteroidota</taxon>
        <taxon>Chitinophagia</taxon>
        <taxon>Chitinophagales</taxon>
        <taxon>Chitinophagaceae</taxon>
        <taxon>Chitinophaga</taxon>
    </lineage>
</organism>
<keyword evidence="3" id="KW-0238">DNA-binding</keyword>
<dbReference type="Proteomes" id="UP000279089">
    <property type="component" value="Unassembled WGS sequence"/>
</dbReference>
<dbReference type="EMBL" id="RMBX01000007">
    <property type="protein sequence ID" value="RPD40680.1"/>
    <property type="molecule type" value="Genomic_DNA"/>
</dbReference>
<evidence type="ECO:0000256" key="1">
    <source>
        <dbReference type="ARBA" id="ARBA00008857"/>
    </source>
</evidence>
<evidence type="ECO:0000313" key="6">
    <source>
        <dbReference type="Proteomes" id="UP000279089"/>
    </source>
</evidence>